<feature type="transmembrane region" description="Helical" evidence="5">
    <location>
        <begin position="276"/>
        <end position="295"/>
    </location>
</feature>
<sequence>MRPPAIALLWGALAGGAAALVYTAMNAAQHVIWPDDIARWYIPLIVLAGGGLIALLRPHTDDGSLDDQLTAAADPRRLRRERTAALALSAIIAYGFGGAIGPEAGLIAVIAELSALVGVRITHSEQEARLIGQSGSAAALAGLYGSPPGAAAYDDDTLAPGKLLTLLAAGAGFLTFLVVHRAFGTDHTDLGIPTYTHSNGQLLAAIVPALAGAALGLLYTRLHAWTTALLTRVGSATRQTLIGSAALAALAAAFPVALFSGHDQLHKVHDLVADSAWLMLATAALVKVAATAITLSSGWRGGEFFPLLFAGAAAGALATAAIPNLDLATAEIAGLAAATTVGLKKPAAAVLICALLIGQAAWGPLIIGATIGLFAIRGGTTNPDHTAAT</sequence>
<keyword evidence="7" id="KW-1185">Reference proteome</keyword>
<name>A0ABP8JFG6_9MICO</name>
<comment type="subcellular location">
    <subcellularLocation>
        <location evidence="1">Membrane</location>
        <topology evidence="1">Multi-pass membrane protein</topology>
    </subcellularLocation>
</comment>
<dbReference type="EMBL" id="BAABFX010000010">
    <property type="protein sequence ID" value="GAA4389895.1"/>
    <property type="molecule type" value="Genomic_DNA"/>
</dbReference>
<evidence type="ECO:0000313" key="7">
    <source>
        <dbReference type="Proteomes" id="UP001500390"/>
    </source>
</evidence>
<feature type="transmembrane region" description="Helical" evidence="5">
    <location>
        <begin position="307"/>
        <end position="327"/>
    </location>
</feature>
<dbReference type="Pfam" id="PF00654">
    <property type="entry name" value="Voltage_CLC"/>
    <property type="match status" value="1"/>
</dbReference>
<keyword evidence="4 5" id="KW-0472">Membrane</keyword>
<protein>
    <recommendedName>
        <fullName evidence="8">Chloride channel protein</fullName>
    </recommendedName>
</protein>
<evidence type="ECO:0000256" key="3">
    <source>
        <dbReference type="ARBA" id="ARBA00022989"/>
    </source>
</evidence>
<reference evidence="7" key="1">
    <citation type="journal article" date="2019" name="Int. J. Syst. Evol. Microbiol.">
        <title>The Global Catalogue of Microorganisms (GCM) 10K type strain sequencing project: providing services to taxonomists for standard genome sequencing and annotation.</title>
        <authorList>
            <consortium name="The Broad Institute Genomics Platform"/>
            <consortium name="The Broad Institute Genome Sequencing Center for Infectious Disease"/>
            <person name="Wu L."/>
            <person name="Ma J."/>
        </authorList>
    </citation>
    <scope>NUCLEOTIDE SEQUENCE [LARGE SCALE GENOMIC DNA]</scope>
    <source>
        <strain evidence="7">JCM 17738</strain>
    </source>
</reference>
<keyword evidence="2 5" id="KW-0812">Transmembrane</keyword>
<dbReference type="InterPro" id="IPR050368">
    <property type="entry name" value="ClC-type_chloride_channel"/>
</dbReference>
<feature type="transmembrane region" description="Helical" evidence="5">
    <location>
        <begin position="38"/>
        <end position="56"/>
    </location>
</feature>
<dbReference type="Gene3D" id="1.10.3080.10">
    <property type="entry name" value="Clc chloride channel"/>
    <property type="match status" value="1"/>
</dbReference>
<feature type="transmembrane region" description="Helical" evidence="5">
    <location>
        <begin position="163"/>
        <end position="182"/>
    </location>
</feature>
<feature type="transmembrane region" description="Helical" evidence="5">
    <location>
        <begin position="241"/>
        <end position="261"/>
    </location>
</feature>
<dbReference type="RefSeq" id="WP_159901619.1">
    <property type="nucleotide sequence ID" value="NZ_BAABFX010000010.1"/>
</dbReference>
<gene>
    <name evidence="6" type="ORF">GCM10023153_06590</name>
</gene>
<evidence type="ECO:0000313" key="6">
    <source>
        <dbReference type="EMBL" id="GAA4389895.1"/>
    </source>
</evidence>
<proteinExistence type="predicted"/>
<comment type="caution">
    <text evidence="6">The sequence shown here is derived from an EMBL/GenBank/DDBJ whole genome shotgun (WGS) entry which is preliminary data.</text>
</comment>
<evidence type="ECO:0008006" key="8">
    <source>
        <dbReference type="Google" id="ProtNLM"/>
    </source>
</evidence>
<dbReference type="InterPro" id="IPR014743">
    <property type="entry name" value="Cl-channel_core"/>
</dbReference>
<dbReference type="Proteomes" id="UP001500390">
    <property type="component" value="Unassembled WGS sequence"/>
</dbReference>
<dbReference type="PANTHER" id="PTHR43427">
    <property type="entry name" value="CHLORIDE CHANNEL PROTEIN CLC-E"/>
    <property type="match status" value="1"/>
</dbReference>
<keyword evidence="3 5" id="KW-1133">Transmembrane helix</keyword>
<organism evidence="6 7">
    <name type="scientific">Ornithinibacter aureus</name>
    <dbReference type="NCBI Taxonomy" id="622664"/>
    <lineage>
        <taxon>Bacteria</taxon>
        <taxon>Bacillati</taxon>
        <taxon>Actinomycetota</taxon>
        <taxon>Actinomycetes</taxon>
        <taxon>Micrococcales</taxon>
        <taxon>Intrasporangiaceae</taxon>
        <taxon>Ornithinibacter</taxon>
    </lineage>
</organism>
<feature type="transmembrane region" description="Helical" evidence="5">
    <location>
        <begin position="347"/>
        <end position="376"/>
    </location>
</feature>
<evidence type="ECO:0000256" key="4">
    <source>
        <dbReference type="ARBA" id="ARBA00023136"/>
    </source>
</evidence>
<dbReference type="InterPro" id="IPR001807">
    <property type="entry name" value="ClC"/>
</dbReference>
<evidence type="ECO:0000256" key="5">
    <source>
        <dbReference type="SAM" id="Phobius"/>
    </source>
</evidence>
<evidence type="ECO:0000256" key="1">
    <source>
        <dbReference type="ARBA" id="ARBA00004141"/>
    </source>
</evidence>
<accession>A0ABP8JFG6</accession>
<feature type="transmembrane region" description="Helical" evidence="5">
    <location>
        <begin position="202"/>
        <end position="220"/>
    </location>
</feature>
<dbReference type="PANTHER" id="PTHR43427:SF12">
    <property type="entry name" value="CHLORIDE TRANSPORTER"/>
    <property type="match status" value="1"/>
</dbReference>
<evidence type="ECO:0000256" key="2">
    <source>
        <dbReference type="ARBA" id="ARBA00022692"/>
    </source>
</evidence>
<dbReference type="SUPFAM" id="SSF81340">
    <property type="entry name" value="Clc chloride channel"/>
    <property type="match status" value="1"/>
</dbReference>